<comment type="caution">
    <text evidence="1">The sequence shown here is derived from an EMBL/GenBank/DDBJ whole genome shotgun (WGS) entry which is preliminary data.</text>
</comment>
<name>A0AA41Q583_9ACTN</name>
<protein>
    <submittedName>
        <fullName evidence="1">Uncharacterized protein</fullName>
    </submittedName>
</protein>
<gene>
    <name evidence="1" type="ORF">LZ495_31990</name>
</gene>
<organism evidence="1 2">
    <name type="scientific">Yinghuangia soli</name>
    <dbReference type="NCBI Taxonomy" id="2908204"/>
    <lineage>
        <taxon>Bacteria</taxon>
        <taxon>Bacillati</taxon>
        <taxon>Actinomycetota</taxon>
        <taxon>Actinomycetes</taxon>
        <taxon>Kitasatosporales</taxon>
        <taxon>Streptomycetaceae</taxon>
        <taxon>Yinghuangia</taxon>
    </lineage>
</organism>
<sequence>MIFRDRALPKAVDLLERALEGQDEALLNDAFHNLRDAMGESQPQTCAAAGPRLAALLPRTPMGAAAILAVMIGACVEHGADPAACAGPVFDRIEDALTNVAGFPALWDETVGGELPQRDHLALGEALGRIAEVTGGIDEATFAAVSAWMELPLWEMAAVTLLSYEPIRQAVQEEGSLVVLADAAAMGDADLKCLRYLLKMFDAEPLVVVHRPTGTAYRMRMSRIGDNFQLHTLLAHLLVGGGHVPGEAPPAAVVAAMRDAPLADPPPQATGSFNLAAADGSWIWNEGCPADIPVVDGERLLILDPPPYGRAWQATRFYPQIAGDLVLEKVLDRAEADAYLAKAAPARDRPSV</sequence>
<evidence type="ECO:0000313" key="1">
    <source>
        <dbReference type="EMBL" id="MCF2531814.1"/>
    </source>
</evidence>
<dbReference type="Proteomes" id="UP001165378">
    <property type="component" value="Unassembled WGS sequence"/>
</dbReference>
<keyword evidence="2" id="KW-1185">Reference proteome</keyword>
<dbReference type="RefSeq" id="WP_235056466.1">
    <property type="nucleotide sequence ID" value="NZ_JAKFHA010000027.1"/>
</dbReference>
<dbReference type="AlphaFoldDB" id="A0AA41Q583"/>
<reference evidence="1" key="1">
    <citation type="submission" date="2022-01" db="EMBL/GenBank/DDBJ databases">
        <title>Genome-Based Taxonomic Classification of the Phylum Actinobacteria.</title>
        <authorList>
            <person name="Gao Y."/>
        </authorList>
    </citation>
    <scope>NUCLEOTIDE SEQUENCE</scope>
    <source>
        <strain evidence="1">KLBMP 8922</strain>
    </source>
</reference>
<accession>A0AA41Q583</accession>
<dbReference type="EMBL" id="JAKFHA010000027">
    <property type="protein sequence ID" value="MCF2531814.1"/>
    <property type="molecule type" value="Genomic_DNA"/>
</dbReference>
<proteinExistence type="predicted"/>
<evidence type="ECO:0000313" key="2">
    <source>
        <dbReference type="Proteomes" id="UP001165378"/>
    </source>
</evidence>